<keyword evidence="1" id="KW-0472">Membrane</keyword>
<dbReference type="VEuPathDB" id="VectorBase:GPPI009582"/>
<reference evidence="3" key="1">
    <citation type="submission" date="2015-01" db="EMBL/GenBank/DDBJ databases">
        <authorList>
            <person name="Aksoy S."/>
            <person name="Warren W."/>
            <person name="Wilson R.K."/>
        </authorList>
    </citation>
    <scope>NUCLEOTIDE SEQUENCE [LARGE SCALE GENOMIC DNA]</scope>
    <source>
        <strain evidence="3">IAEA</strain>
    </source>
</reference>
<reference evidence="2" key="2">
    <citation type="submission" date="2020-05" db="UniProtKB">
        <authorList>
            <consortium name="EnsemblMetazoa"/>
        </authorList>
    </citation>
    <scope>IDENTIFICATION</scope>
    <source>
        <strain evidence="2">IAEA</strain>
    </source>
</reference>
<dbReference type="EMBL" id="JXJN01003850">
    <property type="status" value="NOT_ANNOTATED_CDS"/>
    <property type="molecule type" value="Genomic_DNA"/>
</dbReference>
<accession>A0A1B0AUZ6</accession>
<organism evidence="2 3">
    <name type="scientific">Glossina palpalis gambiensis</name>
    <dbReference type="NCBI Taxonomy" id="67801"/>
    <lineage>
        <taxon>Eukaryota</taxon>
        <taxon>Metazoa</taxon>
        <taxon>Ecdysozoa</taxon>
        <taxon>Arthropoda</taxon>
        <taxon>Hexapoda</taxon>
        <taxon>Insecta</taxon>
        <taxon>Pterygota</taxon>
        <taxon>Neoptera</taxon>
        <taxon>Endopterygota</taxon>
        <taxon>Diptera</taxon>
        <taxon>Brachycera</taxon>
        <taxon>Muscomorpha</taxon>
        <taxon>Hippoboscoidea</taxon>
        <taxon>Glossinidae</taxon>
        <taxon>Glossina</taxon>
    </lineage>
</organism>
<evidence type="ECO:0000256" key="1">
    <source>
        <dbReference type="SAM" id="Phobius"/>
    </source>
</evidence>
<dbReference type="Proteomes" id="UP000092460">
    <property type="component" value="Unassembled WGS sequence"/>
</dbReference>
<evidence type="ECO:0000313" key="3">
    <source>
        <dbReference type="Proteomes" id="UP000092460"/>
    </source>
</evidence>
<proteinExistence type="predicted"/>
<name>A0A1B0AUZ6_9MUSC</name>
<protein>
    <submittedName>
        <fullName evidence="2">Uncharacterized protein</fullName>
    </submittedName>
</protein>
<dbReference type="AlphaFoldDB" id="A0A1B0AUZ6"/>
<keyword evidence="1" id="KW-1133">Transmembrane helix</keyword>
<keyword evidence="3" id="KW-1185">Reference proteome</keyword>
<sequence>MLAISWSTRESAFGVSIKVGNMTIFIVECNETHAGSRLLTDTCGVLVLISAIKAFGARPCYEAAIILAKRIRLRDIPRIHSFGKICRLSIMGIVCMSLLTLLCGSTINAPPPADSTMMAKNFGFTAQNVESQLLLETPLKISSIGLI</sequence>
<dbReference type="EnsemblMetazoa" id="GPPI009582-RA">
    <property type="protein sequence ID" value="GPPI009582-PA"/>
    <property type="gene ID" value="GPPI009582"/>
</dbReference>
<feature type="transmembrane region" description="Helical" evidence="1">
    <location>
        <begin position="88"/>
        <end position="107"/>
    </location>
</feature>
<evidence type="ECO:0000313" key="2">
    <source>
        <dbReference type="EnsemblMetazoa" id="GPPI009582-PA"/>
    </source>
</evidence>
<keyword evidence="1" id="KW-0812">Transmembrane</keyword>